<dbReference type="InterPro" id="IPR001296">
    <property type="entry name" value="Glyco_trans_1"/>
</dbReference>
<feature type="domain" description="Glycosyl transferase family 1" evidence="1">
    <location>
        <begin position="212"/>
        <end position="357"/>
    </location>
</feature>
<evidence type="ECO:0000259" key="2">
    <source>
        <dbReference type="Pfam" id="PF13439"/>
    </source>
</evidence>
<dbReference type="PANTHER" id="PTHR45947:SF3">
    <property type="entry name" value="SULFOQUINOVOSYL TRANSFERASE SQD2"/>
    <property type="match status" value="1"/>
</dbReference>
<dbReference type="GO" id="GO:0016757">
    <property type="term" value="F:glycosyltransferase activity"/>
    <property type="evidence" value="ECO:0007669"/>
    <property type="project" value="UniProtKB-KW"/>
</dbReference>
<dbReference type="CDD" id="cd03814">
    <property type="entry name" value="GT4-like"/>
    <property type="match status" value="1"/>
</dbReference>
<dbReference type="Gene3D" id="3.40.50.2000">
    <property type="entry name" value="Glycogen Phosphorylase B"/>
    <property type="match status" value="2"/>
</dbReference>
<evidence type="ECO:0000313" key="4">
    <source>
        <dbReference type="Proteomes" id="UP001239019"/>
    </source>
</evidence>
<evidence type="ECO:0000259" key="1">
    <source>
        <dbReference type="Pfam" id="PF00534"/>
    </source>
</evidence>
<accession>A0ABU0W447</accession>
<dbReference type="SUPFAM" id="SSF53756">
    <property type="entry name" value="UDP-Glycosyltransferase/glycogen phosphorylase"/>
    <property type="match status" value="1"/>
</dbReference>
<dbReference type="InterPro" id="IPR050194">
    <property type="entry name" value="Glycosyltransferase_grp1"/>
</dbReference>
<dbReference type="Pfam" id="PF13439">
    <property type="entry name" value="Glyco_transf_4"/>
    <property type="match status" value="1"/>
</dbReference>
<proteinExistence type="predicted"/>
<name>A0ABU0W447_9GAMM</name>
<keyword evidence="3" id="KW-0808">Transferase</keyword>
<sequence>METQAHIPVLPEPVGSPAARIALITETWPPEVNGVAHTLSNLARELIAGGDRVLVIRPRQPGDGSAENLDRRGWQECLIPGLPIPRYPGLRFGLPAIRQLKQNLAQFDAQAVYVATQGPLGWAAVTAALQLGLPVVSGFHTNFQQYLGHYGFGLLKQAAWAYLRRFHRRSNLTLVPTEAQGKALTQDGFGPTAMLGRGVDCRLFSPARRDRRLRQAWGVGDKEQVMLHVGRLAPEKNPELAIRAFEAMAPVFPGLKLVFVGDGPLRDSLQAMCPQAHFAGMRTGTDLARHYASADLLLVPSLSETFGNVVLEGMASGLAVCAFNYAAAEQYIRHHKHGFLAHYGDEYSFLDRVEQALIHRSIYGGSGIAARANVLRLEWPTIAARFRQQLLRPGTTVMRGSMREGNAHG</sequence>
<dbReference type="Proteomes" id="UP001239019">
    <property type="component" value="Unassembled WGS sequence"/>
</dbReference>
<evidence type="ECO:0000313" key="3">
    <source>
        <dbReference type="EMBL" id="MDQ2068795.1"/>
    </source>
</evidence>
<dbReference type="InterPro" id="IPR028098">
    <property type="entry name" value="Glyco_trans_4-like_N"/>
</dbReference>
<gene>
    <name evidence="3" type="ORF">RBH19_02765</name>
</gene>
<organism evidence="3 4">
    <name type="scientific">Natronospira bacteriovora</name>
    <dbReference type="NCBI Taxonomy" id="3069753"/>
    <lineage>
        <taxon>Bacteria</taxon>
        <taxon>Pseudomonadati</taxon>
        <taxon>Pseudomonadota</taxon>
        <taxon>Gammaproteobacteria</taxon>
        <taxon>Natronospirales</taxon>
        <taxon>Natronospiraceae</taxon>
        <taxon>Natronospira</taxon>
    </lineage>
</organism>
<dbReference type="PANTHER" id="PTHR45947">
    <property type="entry name" value="SULFOQUINOVOSYL TRANSFERASE SQD2"/>
    <property type="match status" value="1"/>
</dbReference>
<dbReference type="EC" id="2.4.-.-" evidence="3"/>
<feature type="domain" description="Glycosyltransferase subfamily 4-like N-terminal" evidence="2">
    <location>
        <begin position="32"/>
        <end position="201"/>
    </location>
</feature>
<protein>
    <submittedName>
        <fullName evidence="3">Glycosyltransferase family 1 protein</fullName>
        <ecNumber evidence="3">2.4.-.-</ecNumber>
    </submittedName>
</protein>
<keyword evidence="4" id="KW-1185">Reference proteome</keyword>
<keyword evidence="3" id="KW-0328">Glycosyltransferase</keyword>
<dbReference type="EMBL" id="JAVDDT010000001">
    <property type="protein sequence ID" value="MDQ2068795.1"/>
    <property type="molecule type" value="Genomic_DNA"/>
</dbReference>
<reference evidence="3 4" key="1">
    <citation type="submission" date="2023-08" db="EMBL/GenBank/DDBJ databases">
        <title>Whole-genome sequencing of halo(alkali)philic microorganisms from hypersaline lakes.</title>
        <authorList>
            <person name="Sorokin D.Y."/>
            <person name="Abbas B."/>
            <person name="Merkel A.Y."/>
        </authorList>
    </citation>
    <scope>NUCLEOTIDE SEQUENCE [LARGE SCALE GENOMIC DNA]</scope>
    <source>
        <strain evidence="3 4">AB-CW4</strain>
    </source>
</reference>
<comment type="caution">
    <text evidence="3">The sequence shown here is derived from an EMBL/GenBank/DDBJ whole genome shotgun (WGS) entry which is preliminary data.</text>
</comment>
<dbReference type="RefSeq" id="WP_306727270.1">
    <property type="nucleotide sequence ID" value="NZ_JAVDDT010000001.1"/>
</dbReference>
<dbReference type="Pfam" id="PF00534">
    <property type="entry name" value="Glycos_transf_1"/>
    <property type="match status" value="1"/>
</dbReference>